<evidence type="ECO:0000313" key="2">
    <source>
        <dbReference type="Proteomes" id="UP000243002"/>
    </source>
</evidence>
<reference evidence="1 2" key="1">
    <citation type="journal article" date="2018" name="Environ. Microbiol.">
        <title>Ecological and genomic features of two widespread freshwater picocyanobacteria.</title>
        <authorList>
            <person name="Cabello-Yeves P.J."/>
            <person name="Picazo A."/>
            <person name="Camacho A."/>
            <person name="Callieri C."/>
            <person name="Rosselli R."/>
            <person name="Roda-Garcia J.J."/>
            <person name="Coutinho F.H."/>
            <person name="Rodriguez-Valera F."/>
        </authorList>
    </citation>
    <scope>NUCLEOTIDE SEQUENCE [LARGE SCALE GENOMIC DNA]</scope>
    <source>
        <strain evidence="1 2">Tous</strain>
    </source>
</reference>
<organism evidence="1 2">
    <name type="scientific">Cyanobium usitatum str. Tous</name>
    <dbReference type="NCBI Taxonomy" id="2116684"/>
    <lineage>
        <taxon>Bacteria</taxon>
        <taxon>Bacillati</taxon>
        <taxon>Cyanobacteriota</taxon>
        <taxon>Cyanophyceae</taxon>
        <taxon>Synechococcales</taxon>
        <taxon>Prochlorococcaceae</taxon>
        <taxon>Cyanobium</taxon>
    </lineage>
</organism>
<dbReference type="RefSeq" id="WP_106502275.1">
    <property type="nucleotide sequence ID" value="NZ_PXXO01000004.1"/>
</dbReference>
<dbReference type="EMBL" id="PXXO01000004">
    <property type="protein sequence ID" value="PSJ06241.1"/>
    <property type="molecule type" value="Genomic_DNA"/>
</dbReference>
<dbReference type="AlphaFoldDB" id="A0A2P7MYJ0"/>
<sequence length="199" mass="21993">MARQGELFTASQFGSAGRADTPDLPLQASQLLDWQTRLAAHQQPLWSNQAGGAIQVSLFAGSPGTPEEIAKAFNPLQLTPQALSFWRWPAAPQQGAALYLVTDRPADLGQPLLLYVGETGQADRRWKGEHDCKAYLAAYSEALLKVGLGCQTSIRFWLDVPSAIRPRRALEQALIQRWLPPFNKETRSRWATPFQADPA</sequence>
<evidence type="ECO:0000313" key="1">
    <source>
        <dbReference type="EMBL" id="PSJ06241.1"/>
    </source>
</evidence>
<accession>A0A2P7MYJ0</accession>
<name>A0A2P7MYJ0_9CYAN</name>
<dbReference type="OrthoDB" id="508938at2"/>
<evidence type="ECO:0008006" key="3">
    <source>
        <dbReference type="Google" id="ProtNLM"/>
    </source>
</evidence>
<comment type="caution">
    <text evidence="1">The sequence shown here is derived from an EMBL/GenBank/DDBJ whole genome shotgun (WGS) entry which is preliminary data.</text>
</comment>
<gene>
    <name evidence="1" type="ORF">C7K55_04725</name>
</gene>
<proteinExistence type="predicted"/>
<protein>
    <recommendedName>
        <fullName evidence="3">GIY-YIG domain-containing protein</fullName>
    </recommendedName>
</protein>
<keyword evidence="2" id="KW-1185">Reference proteome</keyword>
<dbReference type="Proteomes" id="UP000243002">
    <property type="component" value="Unassembled WGS sequence"/>
</dbReference>